<gene>
    <name evidence="1" type="ORF">EVAR_78244_1</name>
</gene>
<dbReference type="PANTHER" id="PTHR46060">
    <property type="entry name" value="MARINER MOS1 TRANSPOSASE-LIKE PROTEIN"/>
    <property type="match status" value="1"/>
</dbReference>
<comment type="caution">
    <text evidence="1">The sequence shown here is derived from an EMBL/GenBank/DDBJ whole genome shotgun (WGS) entry which is preliminary data.</text>
</comment>
<sequence>MTIYNWFAEIKRGRVNLSDKFRDGRPSTALNNKNIDAVRRIITDRHVTNHEIQVSLHICISQIKSILCKNLDMKKLCSRWILHNLHEIQKTDRVTGRNAYQIKRRASNLIWNIATGYKTWIYCYDLKTKQQSTIWVS</sequence>
<name>A0A4C1T342_EUMVA</name>
<proteinExistence type="predicted"/>
<organism evidence="1 2">
    <name type="scientific">Eumeta variegata</name>
    <name type="common">Bagworm moth</name>
    <name type="synonym">Eumeta japonica</name>
    <dbReference type="NCBI Taxonomy" id="151549"/>
    <lineage>
        <taxon>Eukaryota</taxon>
        <taxon>Metazoa</taxon>
        <taxon>Ecdysozoa</taxon>
        <taxon>Arthropoda</taxon>
        <taxon>Hexapoda</taxon>
        <taxon>Insecta</taxon>
        <taxon>Pterygota</taxon>
        <taxon>Neoptera</taxon>
        <taxon>Endopterygota</taxon>
        <taxon>Lepidoptera</taxon>
        <taxon>Glossata</taxon>
        <taxon>Ditrysia</taxon>
        <taxon>Tineoidea</taxon>
        <taxon>Psychidae</taxon>
        <taxon>Oiketicinae</taxon>
        <taxon>Eumeta</taxon>
    </lineage>
</organism>
<dbReference type="InterPro" id="IPR052709">
    <property type="entry name" value="Transposase-MT_Hybrid"/>
</dbReference>
<evidence type="ECO:0000313" key="2">
    <source>
        <dbReference type="Proteomes" id="UP000299102"/>
    </source>
</evidence>
<dbReference type="AlphaFoldDB" id="A0A4C1T342"/>
<dbReference type="PANTHER" id="PTHR46060:SF1">
    <property type="entry name" value="MARINER MOS1 TRANSPOSASE-LIKE PROTEIN"/>
    <property type="match status" value="1"/>
</dbReference>
<dbReference type="EMBL" id="BGZK01000033">
    <property type="protein sequence ID" value="GBP08842.1"/>
    <property type="molecule type" value="Genomic_DNA"/>
</dbReference>
<protein>
    <recommendedName>
        <fullName evidence="3">Histone-lysine N-methyltransferase SETMAR</fullName>
    </recommendedName>
</protein>
<accession>A0A4C1T342</accession>
<dbReference type="OrthoDB" id="10017160at2759"/>
<dbReference type="STRING" id="151549.A0A4C1T342"/>
<reference evidence="1 2" key="1">
    <citation type="journal article" date="2019" name="Commun. Biol.">
        <title>The bagworm genome reveals a unique fibroin gene that provides high tensile strength.</title>
        <authorList>
            <person name="Kono N."/>
            <person name="Nakamura H."/>
            <person name="Ohtoshi R."/>
            <person name="Tomita M."/>
            <person name="Numata K."/>
            <person name="Arakawa K."/>
        </authorList>
    </citation>
    <scope>NUCLEOTIDE SEQUENCE [LARGE SCALE GENOMIC DNA]</scope>
</reference>
<dbReference type="Proteomes" id="UP000299102">
    <property type="component" value="Unassembled WGS sequence"/>
</dbReference>
<evidence type="ECO:0008006" key="3">
    <source>
        <dbReference type="Google" id="ProtNLM"/>
    </source>
</evidence>
<evidence type="ECO:0000313" key="1">
    <source>
        <dbReference type="EMBL" id="GBP08842.1"/>
    </source>
</evidence>
<keyword evidence="2" id="KW-1185">Reference proteome</keyword>